<keyword evidence="10" id="KW-1185">Reference proteome</keyword>
<evidence type="ECO:0000259" key="8">
    <source>
        <dbReference type="SMART" id="SM00906"/>
    </source>
</evidence>
<feature type="domain" description="Xylanolytic transcriptional activator regulatory" evidence="8">
    <location>
        <begin position="233"/>
        <end position="308"/>
    </location>
</feature>
<protein>
    <recommendedName>
        <fullName evidence="8">Xylanolytic transcriptional activator regulatory domain-containing protein</fullName>
    </recommendedName>
</protein>
<dbReference type="PANTHER" id="PTHR31944:SF131">
    <property type="entry name" value="HEME-RESPONSIVE ZINC FINGER TRANSCRIPTION FACTOR HAP1"/>
    <property type="match status" value="1"/>
</dbReference>
<keyword evidence="3" id="KW-0805">Transcription regulation</keyword>
<dbReference type="InterPro" id="IPR051430">
    <property type="entry name" value="Fungal_TF_Env_Response"/>
</dbReference>
<dbReference type="InterPro" id="IPR007219">
    <property type="entry name" value="XnlR_reg_dom"/>
</dbReference>
<proteinExistence type="predicted"/>
<name>A0ABY0HL02_9PEZI</name>
<organism evidence="9 10">
    <name type="scientific">Monosporascus cannonballus</name>
    <dbReference type="NCBI Taxonomy" id="155416"/>
    <lineage>
        <taxon>Eukaryota</taxon>
        <taxon>Fungi</taxon>
        <taxon>Dikarya</taxon>
        <taxon>Ascomycota</taxon>
        <taxon>Pezizomycotina</taxon>
        <taxon>Sordariomycetes</taxon>
        <taxon>Xylariomycetidae</taxon>
        <taxon>Xylariales</taxon>
        <taxon>Xylariales incertae sedis</taxon>
        <taxon>Monosporascus</taxon>
    </lineage>
</organism>
<comment type="caution">
    <text evidence="9">The sequence shown here is derived from an EMBL/GenBank/DDBJ whole genome shotgun (WGS) entry which is preliminary data.</text>
</comment>
<evidence type="ECO:0000256" key="1">
    <source>
        <dbReference type="ARBA" id="ARBA00022723"/>
    </source>
</evidence>
<keyword evidence="5" id="KW-0804">Transcription</keyword>
<keyword evidence="6" id="KW-0539">Nucleus</keyword>
<evidence type="ECO:0000313" key="10">
    <source>
        <dbReference type="Proteomes" id="UP000294003"/>
    </source>
</evidence>
<evidence type="ECO:0000256" key="4">
    <source>
        <dbReference type="ARBA" id="ARBA00023125"/>
    </source>
</evidence>
<dbReference type="EMBL" id="QJNS01000020">
    <property type="protein sequence ID" value="RYO93149.1"/>
    <property type="molecule type" value="Genomic_DNA"/>
</dbReference>
<dbReference type="CDD" id="cd12148">
    <property type="entry name" value="fungal_TF_MHR"/>
    <property type="match status" value="1"/>
</dbReference>
<dbReference type="Proteomes" id="UP000294003">
    <property type="component" value="Unassembled WGS sequence"/>
</dbReference>
<dbReference type="Pfam" id="PF04082">
    <property type="entry name" value="Fungal_trans"/>
    <property type="match status" value="1"/>
</dbReference>
<accession>A0ABY0HL02</accession>
<gene>
    <name evidence="9" type="ORF">DL762_001276</name>
</gene>
<dbReference type="PANTHER" id="PTHR31944">
    <property type="entry name" value="HEME-RESPONSIVE ZINC FINGER TRANSCRIPTION FACTOR HAP1"/>
    <property type="match status" value="1"/>
</dbReference>
<evidence type="ECO:0000256" key="2">
    <source>
        <dbReference type="ARBA" id="ARBA00022833"/>
    </source>
</evidence>
<keyword evidence="4" id="KW-0238">DNA-binding</keyword>
<keyword evidence="1" id="KW-0479">Metal-binding</keyword>
<evidence type="ECO:0000256" key="5">
    <source>
        <dbReference type="ARBA" id="ARBA00023163"/>
    </source>
</evidence>
<evidence type="ECO:0000256" key="6">
    <source>
        <dbReference type="ARBA" id="ARBA00023242"/>
    </source>
</evidence>
<feature type="region of interest" description="Disordered" evidence="7">
    <location>
        <begin position="483"/>
        <end position="502"/>
    </location>
</feature>
<evidence type="ECO:0000313" key="9">
    <source>
        <dbReference type="EMBL" id="RYO93149.1"/>
    </source>
</evidence>
<reference evidence="9 10" key="1">
    <citation type="submission" date="2018-06" db="EMBL/GenBank/DDBJ databases">
        <title>Complete Genomes of Monosporascus.</title>
        <authorList>
            <person name="Robinson A.J."/>
            <person name="Natvig D.O."/>
        </authorList>
    </citation>
    <scope>NUCLEOTIDE SEQUENCE [LARGE SCALE GENOMIC DNA]</scope>
    <source>
        <strain evidence="9 10">CBS 609.92</strain>
    </source>
</reference>
<sequence length="693" mass="78430">MLLANSSHGPLEACTGQQRPAAEPLTIRSLTVKEGVQTRYFGQMSTRVLLNLFDEAKDFMFNRNKPADIWELFVNIQKVHTSLQKEYIRATTPMTVFVDSVTPIQKRMADILPRKAVCDQLVQVYIRGTETIFRMTHVPTFMHQYNMYWQGQPLPDVFLPQLLSILCIGYRFIGPGKGLSPDRDGVHIPTACALVRTWLDSLRGKQLAEFSTLQCEVLQLAAQRMIKPHNQESWTHLGLIVRMAMTMGLHRDPSEFGQKISPFWAEIRRRMWYTILEFDIQMSTQCNLPCSIRHGDFTCRPPRNINDEDLWPDMIELPESKPIEQDTDCRIQVFAASTMPGRFKVADTLNRIDSLRDYREVLDLGKELERCFDEVRYILPHTNPADASGKHRQWMTRVIMDMHCRRPLLALYRPFALGTQDAPQQIMTGYLRSSMILLSYLDEMDPTSPGYAHAWHLSHLVLKQDLLQAAFSVCYYIQHASPNMSSPRMSSPRSSPWSSSTKSDSIEDACVVACESSILLSVPRLKRKVEEILESMVRRIREIGTDTKDLIALTVVLSTCIGGTPEQKRERIKQGMQAILDAGLQAIRLNQESIASMPTVTPPPSFPSNAMPTTLDAANHSSPFVMSPDVSDMMTMSPHNFTIYAEPEIPDSLSSTALTGGTHYLITTLKLRVIEGDGARARYDAPVGPEHQA</sequence>
<keyword evidence="2" id="KW-0862">Zinc</keyword>
<evidence type="ECO:0000256" key="7">
    <source>
        <dbReference type="SAM" id="MobiDB-lite"/>
    </source>
</evidence>
<dbReference type="SMART" id="SM00906">
    <property type="entry name" value="Fungal_trans"/>
    <property type="match status" value="1"/>
</dbReference>
<evidence type="ECO:0000256" key="3">
    <source>
        <dbReference type="ARBA" id="ARBA00023015"/>
    </source>
</evidence>